<dbReference type="AlphaFoldDB" id="A0A409X2K4"/>
<feature type="region of interest" description="Disordered" evidence="1">
    <location>
        <begin position="353"/>
        <end position="377"/>
    </location>
</feature>
<feature type="region of interest" description="Disordered" evidence="1">
    <location>
        <begin position="220"/>
        <end position="258"/>
    </location>
</feature>
<evidence type="ECO:0000313" key="2">
    <source>
        <dbReference type="EMBL" id="PPQ84976.1"/>
    </source>
</evidence>
<organism evidence="2 3">
    <name type="scientific">Psilocybe cyanescens</name>
    <dbReference type="NCBI Taxonomy" id="93625"/>
    <lineage>
        <taxon>Eukaryota</taxon>
        <taxon>Fungi</taxon>
        <taxon>Dikarya</taxon>
        <taxon>Basidiomycota</taxon>
        <taxon>Agaricomycotina</taxon>
        <taxon>Agaricomycetes</taxon>
        <taxon>Agaricomycetidae</taxon>
        <taxon>Agaricales</taxon>
        <taxon>Agaricineae</taxon>
        <taxon>Strophariaceae</taxon>
        <taxon>Psilocybe</taxon>
    </lineage>
</organism>
<feature type="compositionally biased region" description="Polar residues" evidence="1">
    <location>
        <begin position="360"/>
        <end position="370"/>
    </location>
</feature>
<gene>
    <name evidence="2" type="ORF">CVT25_010529</name>
</gene>
<accession>A0A409X2K4</accession>
<keyword evidence="3" id="KW-1185">Reference proteome</keyword>
<dbReference type="EMBL" id="NHYD01002778">
    <property type="protein sequence ID" value="PPQ84976.1"/>
    <property type="molecule type" value="Genomic_DNA"/>
</dbReference>
<evidence type="ECO:0008006" key="4">
    <source>
        <dbReference type="Google" id="ProtNLM"/>
    </source>
</evidence>
<proteinExistence type="predicted"/>
<comment type="caution">
    <text evidence="2">The sequence shown here is derived from an EMBL/GenBank/DDBJ whole genome shotgun (WGS) entry which is preliminary data.</text>
</comment>
<evidence type="ECO:0000256" key="1">
    <source>
        <dbReference type="SAM" id="MobiDB-lite"/>
    </source>
</evidence>
<name>A0A409X2K4_PSICY</name>
<feature type="compositionally biased region" description="Low complexity" evidence="1">
    <location>
        <begin position="220"/>
        <end position="254"/>
    </location>
</feature>
<evidence type="ECO:0000313" key="3">
    <source>
        <dbReference type="Proteomes" id="UP000283269"/>
    </source>
</evidence>
<sequence length="377" mass="40694">MSSIQSLSVPLSVDRAISFLTRPLILTQTPSLVSGIQTVLRATLGACYNPLLHSTLTLKLSAKTLPPRPILAACFTSGMYWVEWMQLLGGREFDLVIEAQSVKVVYHGAYPQTVVVWSEVIPAPARPTRIAHLHFDEPQVPISKLGQQSVMQATLLATVDSAVARAKTRTVAQQLLESEREEQEADEILAMISKCAITTPTPTSERFTIDPPKLIMSISTTSFPSPLSSPELASSPDSSRPSSRSSTFSTFSFSSDDDESISSASSFSSFDFFASTKPSSTFAASTKTFNEHAPAFVPRQKRAPQVFVDNKKKDVTKYLYQGGVSTVLTGGVMLGAAAAAPAKTNQVPKYRAPVGGKKFSPTQNAASANTWRRAARV</sequence>
<dbReference type="InParanoid" id="A0A409X2K4"/>
<dbReference type="STRING" id="93625.A0A409X2K4"/>
<dbReference type="OrthoDB" id="19928at2759"/>
<protein>
    <recommendedName>
        <fullName evidence="4">Anti-proliferative protein domain-containing protein</fullName>
    </recommendedName>
</protein>
<dbReference type="Proteomes" id="UP000283269">
    <property type="component" value="Unassembled WGS sequence"/>
</dbReference>
<reference evidence="2 3" key="1">
    <citation type="journal article" date="2018" name="Evol. Lett.">
        <title>Horizontal gene cluster transfer increased hallucinogenic mushroom diversity.</title>
        <authorList>
            <person name="Reynolds H.T."/>
            <person name="Vijayakumar V."/>
            <person name="Gluck-Thaler E."/>
            <person name="Korotkin H.B."/>
            <person name="Matheny P.B."/>
            <person name="Slot J.C."/>
        </authorList>
    </citation>
    <scope>NUCLEOTIDE SEQUENCE [LARGE SCALE GENOMIC DNA]</scope>
    <source>
        <strain evidence="2 3">2631</strain>
    </source>
</reference>